<dbReference type="Proteomes" id="UP000824469">
    <property type="component" value="Unassembled WGS sequence"/>
</dbReference>
<dbReference type="EMBL" id="JAHRHJ020000005">
    <property type="protein sequence ID" value="KAH9316445.1"/>
    <property type="molecule type" value="Genomic_DNA"/>
</dbReference>
<feature type="non-terminal residue" evidence="1">
    <location>
        <position position="73"/>
    </location>
</feature>
<comment type="caution">
    <text evidence="1">The sequence shown here is derived from an EMBL/GenBank/DDBJ whole genome shotgun (WGS) entry which is preliminary data.</text>
</comment>
<name>A0AA38LC99_TAXCH</name>
<dbReference type="AlphaFoldDB" id="A0AA38LC99"/>
<accession>A0AA38LC99</accession>
<sequence length="73" mass="8463">DQFPGVAELFQVERILQKFGMAQDVPPDPYIWLRAIRALRRDGSRPWPTIDQLVPLEPDEVDMMIELIDLDDA</sequence>
<keyword evidence="2" id="KW-1185">Reference proteome</keyword>
<gene>
    <name evidence="1" type="ORF">KI387_025072</name>
</gene>
<evidence type="ECO:0000313" key="2">
    <source>
        <dbReference type="Proteomes" id="UP000824469"/>
    </source>
</evidence>
<organism evidence="1 2">
    <name type="scientific">Taxus chinensis</name>
    <name type="common">Chinese yew</name>
    <name type="synonym">Taxus wallichiana var. chinensis</name>
    <dbReference type="NCBI Taxonomy" id="29808"/>
    <lineage>
        <taxon>Eukaryota</taxon>
        <taxon>Viridiplantae</taxon>
        <taxon>Streptophyta</taxon>
        <taxon>Embryophyta</taxon>
        <taxon>Tracheophyta</taxon>
        <taxon>Spermatophyta</taxon>
        <taxon>Pinopsida</taxon>
        <taxon>Pinidae</taxon>
        <taxon>Conifers II</taxon>
        <taxon>Cupressales</taxon>
        <taxon>Taxaceae</taxon>
        <taxon>Taxus</taxon>
    </lineage>
</organism>
<feature type="non-terminal residue" evidence="1">
    <location>
        <position position="1"/>
    </location>
</feature>
<reference evidence="1 2" key="1">
    <citation type="journal article" date="2021" name="Nat. Plants">
        <title>The Taxus genome provides insights into paclitaxel biosynthesis.</title>
        <authorList>
            <person name="Xiong X."/>
            <person name="Gou J."/>
            <person name="Liao Q."/>
            <person name="Li Y."/>
            <person name="Zhou Q."/>
            <person name="Bi G."/>
            <person name="Li C."/>
            <person name="Du R."/>
            <person name="Wang X."/>
            <person name="Sun T."/>
            <person name="Guo L."/>
            <person name="Liang H."/>
            <person name="Lu P."/>
            <person name="Wu Y."/>
            <person name="Zhang Z."/>
            <person name="Ro D.K."/>
            <person name="Shang Y."/>
            <person name="Huang S."/>
            <person name="Yan J."/>
        </authorList>
    </citation>
    <scope>NUCLEOTIDE SEQUENCE [LARGE SCALE GENOMIC DNA]</scope>
    <source>
        <strain evidence="1">Ta-2019</strain>
    </source>
</reference>
<evidence type="ECO:0000313" key="1">
    <source>
        <dbReference type="EMBL" id="KAH9316445.1"/>
    </source>
</evidence>
<protein>
    <submittedName>
        <fullName evidence="1">Uncharacterized protein</fullName>
    </submittedName>
</protein>
<proteinExistence type="predicted"/>